<comment type="caution">
    <text evidence="3">The sequence shown here is derived from an EMBL/GenBank/DDBJ whole genome shotgun (WGS) entry which is preliminary data.</text>
</comment>
<dbReference type="PANTHER" id="PTHR10039:SF14">
    <property type="entry name" value="NACHT DOMAIN-CONTAINING PROTEIN"/>
    <property type="match status" value="1"/>
</dbReference>
<dbReference type="EMBL" id="JBFXLS010000082">
    <property type="protein sequence ID" value="KAL2818731.1"/>
    <property type="molecule type" value="Genomic_DNA"/>
</dbReference>
<dbReference type="PANTHER" id="PTHR10039">
    <property type="entry name" value="AMELOGENIN"/>
    <property type="match status" value="1"/>
</dbReference>
<dbReference type="InterPro" id="IPR007111">
    <property type="entry name" value="NACHT_NTPase"/>
</dbReference>
<dbReference type="InterPro" id="IPR054471">
    <property type="entry name" value="GPIID_WHD"/>
</dbReference>
<dbReference type="Pfam" id="PF24809">
    <property type="entry name" value="DUF7708"/>
    <property type="match status" value="1"/>
</dbReference>
<keyword evidence="1" id="KW-0677">Repeat</keyword>
<sequence>MATPSLIQNAFQAAMSEFKTNLNNYSIYTKILSVTSIDEVYSLTDRLQAEQGRKGHLRHLSKIEPFLNRLREYAGVVEVFMQVQPDILALIWGPIKLLLQWSSVLTQSFDAIVNTMADIGTLLPEFKEVTVLFSQNTRIYEVLVLFFKDLMDIYLIGLKFFTMPRWKYFFEALWPRKREHINLVKMHIERHTLLMRNEVRLEHIREEHNARLKALEHFRTAERAHRLQQFHAIKTDVNPRSYDGKLDTIRNRVCKGTDAWLLQDNVFKNWLDVTGTLRILWLQGIPGAGKTFLAGTVVDKALTVGHTVYAFLTHALSSSTSALGILHSLQFQLASSQENLEEVLCHSTREHIKSNLDVAFDLFKSLLNCAGPVFLIVDGLDEIEQIERGILLKSLLDLSRECSESRILISSRPEDDIKDILESSSEKIRVDGRNKESIKAFVDHELRQISKKRMFPAELQSEVTRLLEPLASKAKGMFLYAKVVLSGVENVDNAAEICEELSVLPEDLDDAYARVLSRINKLRPPLIREKARKILGWVGCSPTPLALQEIEQALTIRPGSLEPERRVSVSPNLNRLCGPIIEVIDGYLHFVHFTVKEYLFSPDIKDHIDLANATLDLAVCCTTLLSQEHYGPDVVDDDDVFTAYLVDGSYNLHYFAHSCWFQLVQNYLQLTKNGILSAELQDCLTSLLTERKNDDFSGERGAFVVPLYLARLKSQYPDPDEFLVDVAQFRERCSQNGYHIRDGKSWLNLSPLSTFQVSEKLYDMLDTILCRSATHKPQCLCPSIQCNFSKRPYKCGFLNCPFERHGFESRAPQARHGKEHSRPWKCDVSGCEYENMGFLSRRMRDQHLERAHRNTAPVESASDLTMGNMEMQTLILDLVKKNEVETIRLILSRIQDWDRHKDRLLAETVGKFGSTTTAQLIIERRKIEDSSQPMTEIFTGSITTGNMELLYWLIESDYCGDVVSVIRSVLKSESQEMYRFTERYLQVALSPSKLTLQVANLYFGPRDRLGSCFNFDIIGDTGGVSGGENLLLTLWETIRLRVNIKSSVFTKGLRGVAQTTCSIPLATALIQYGADINGGSVVSPLQLAARKSSAENAEFMKFLLYAGADPNKNWHPKNSRGQKVSEGKCPQEISRWLGVSWDELVTQAADHRKSP</sequence>
<dbReference type="Pfam" id="PF24883">
    <property type="entry name" value="NPHP3_N"/>
    <property type="match status" value="1"/>
</dbReference>
<feature type="domain" description="NACHT" evidence="2">
    <location>
        <begin position="278"/>
        <end position="413"/>
    </location>
</feature>
<dbReference type="PROSITE" id="PS50837">
    <property type="entry name" value="NACHT"/>
    <property type="match status" value="1"/>
</dbReference>
<organism evidence="3 4">
    <name type="scientific">Aspergillus cavernicola</name>
    <dbReference type="NCBI Taxonomy" id="176166"/>
    <lineage>
        <taxon>Eukaryota</taxon>
        <taxon>Fungi</taxon>
        <taxon>Dikarya</taxon>
        <taxon>Ascomycota</taxon>
        <taxon>Pezizomycotina</taxon>
        <taxon>Eurotiomycetes</taxon>
        <taxon>Eurotiomycetidae</taxon>
        <taxon>Eurotiales</taxon>
        <taxon>Aspergillaceae</taxon>
        <taxon>Aspergillus</taxon>
        <taxon>Aspergillus subgen. Nidulantes</taxon>
    </lineage>
</organism>
<name>A0ABR4HTB5_9EURO</name>
<evidence type="ECO:0000313" key="4">
    <source>
        <dbReference type="Proteomes" id="UP001610335"/>
    </source>
</evidence>
<reference evidence="3 4" key="1">
    <citation type="submission" date="2024-07" db="EMBL/GenBank/DDBJ databases">
        <title>Section-level genome sequencing and comparative genomics of Aspergillus sections Usti and Cavernicolus.</title>
        <authorList>
            <consortium name="Lawrence Berkeley National Laboratory"/>
            <person name="Nybo J.L."/>
            <person name="Vesth T.C."/>
            <person name="Theobald S."/>
            <person name="Frisvad J.C."/>
            <person name="Larsen T.O."/>
            <person name="Kjaerboelling I."/>
            <person name="Rothschild-Mancinelli K."/>
            <person name="Lyhne E.K."/>
            <person name="Kogle M.E."/>
            <person name="Barry K."/>
            <person name="Clum A."/>
            <person name="Na H."/>
            <person name="Ledsgaard L."/>
            <person name="Lin J."/>
            <person name="Lipzen A."/>
            <person name="Kuo A."/>
            <person name="Riley R."/>
            <person name="Mondo S."/>
            <person name="LaButti K."/>
            <person name="Haridas S."/>
            <person name="Pangalinan J."/>
            <person name="Salamov A.A."/>
            <person name="Simmons B.A."/>
            <person name="Magnuson J.K."/>
            <person name="Chen J."/>
            <person name="Drula E."/>
            <person name="Henrissat B."/>
            <person name="Wiebenga A."/>
            <person name="Lubbers R.J."/>
            <person name="Gomes A.C."/>
            <person name="Makela M.R."/>
            <person name="Stajich J."/>
            <person name="Grigoriev I.V."/>
            <person name="Mortensen U.H."/>
            <person name="De vries R.P."/>
            <person name="Baker S.E."/>
            <person name="Andersen M.R."/>
        </authorList>
    </citation>
    <scope>NUCLEOTIDE SEQUENCE [LARGE SCALE GENOMIC DNA]</scope>
    <source>
        <strain evidence="3 4">CBS 600.67</strain>
    </source>
</reference>
<dbReference type="Proteomes" id="UP001610335">
    <property type="component" value="Unassembled WGS sequence"/>
</dbReference>
<dbReference type="InterPro" id="IPR056125">
    <property type="entry name" value="DUF7708"/>
</dbReference>
<dbReference type="Pfam" id="PF22939">
    <property type="entry name" value="WHD_GPIID"/>
    <property type="match status" value="1"/>
</dbReference>
<gene>
    <name evidence="3" type="ORF">BDW59DRAFT_165392</name>
</gene>
<keyword evidence="4" id="KW-1185">Reference proteome</keyword>
<dbReference type="SUPFAM" id="SSF52540">
    <property type="entry name" value="P-loop containing nucleoside triphosphate hydrolases"/>
    <property type="match status" value="1"/>
</dbReference>
<accession>A0ABR4HTB5</accession>
<dbReference type="InterPro" id="IPR056884">
    <property type="entry name" value="NPHP3-like_N"/>
</dbReference>
<protein>
    <recommendedName>
        <fullName evidence="2">NACHT domain-containing protein</fullName>
    </recommendedName>
</protein>
<dbReference type="Gene3D" id="3.40.50.300">
    <property type="entry name" value="P-loop containing nucleotide triphosphate hydrolases"/>
    <property type="match status" value="1"/>
</dbReference>
<evidence type="ECO:0000256" key="1">
    <source>
        <dbReference type="ARBA" id="ARBA00022737"/>
    </source>
</evidence>
<proteinExistence type="predicted"/>
<dbReference type="InterPro" id="IPR027417">
    <property type="entry name" value="P-loop_NTPase"/>
</dbReference>
<evidence type="ECO:0000313" key="3">
    <source>
        <dbReference type="EMBL" id="KAL2818731.1"/>
    </source>
</evidence>
<evidence type="ECO:0000259" key="2">
    <source>
        <dbReference type="PROSITE" id="PS50837"/>
    </source>
</evidence>